<name>A0A1I1M2Z5_9HYPH</name>
<dbReference type="Pfam" id="PF02852">
    <property type="entry name" value="Pyr_redox_dim"/>
    <property type="match status" value="1"/>
</dbReference>
<evidence type="ECO:0000313" key="2">
    <source>
        <dbReference type="EMBL" id="SFC77578.1"/>
    </source>
</evidence>
<evidence type="ECO:0000313" key="3">
    <source>
        <dbReference type="Proteomes" id="UP000182258"/>
    </source>
</evidence>
<protein>
    <submittedName>
        <fullName evidence="2">Pyridine nucleotide-disulphide oxidoreductase, dimerisation domain</fullName>
    </submittedName>
</protein>
<proteinExistence type="predicted"/>
<organism evidence="2 3">
    <name type="scientific">Devosia psychrophila</name>
    <dbReference type="NCBI Taxonomy" id="728005"/>
    <lineage>
        <taxon>Bacteria</taxon>
        <taxon>Pseudomonadati</taxon>
        <taxon>Pseudomonadota</taxon>
        <taxon>Alphaproteobacteria</taxon>
        <taxon>Hyphomicrobiales</taxon>
        <taxon>Devosiaceae</taxon>
        <taxon>Devosia</taxon>
    </lineage>
</organism>
<dbReference type="InterPro" id="IPR016156">
    <property type="entry name" value="FAD/NAD-linked_Rdtase_dimer_sf"/>
</dbReference>
<dbReference type="InterPro" id="IPR004099">
    <property type="entry name" value="Pyr_nucl-diS_OxRdtase_dimer"/>
</dbReference>
<dbReference type="AlphaFoldDB" id="A0A1I1M2Z5"/>
<gene>
    <name evidence="2" type="ORF">SAMN04488059_1119</name>
</gene>
<feature type="domain" description="Pyridine nucleotide-disulphide oxidoreductase dimerisation" evidence="1">
    <location>
        <begin position="6"/>
        <end position="47"/>
    </location>
</feature>
<dbReference type="STRING" id="728005.SAMN04488059_1119"/>
<accession>A0A1I1M2Z5</accession>
<dbReference type="EMBL" id="FOMB01000011">
    <property type="protein sequence ID" value="SFC77578.1"/>
    <property type="molecule type" value="Genomic_DNA"/>
</dbReference>
<reference evidence="2 3" key="1">
    <citation type="submission" date="2016-10" db="EMBL/GenBank/DDBJ databases">
        <authorList>
            <person name="de Groot N.N."/>
        </authorList>
    </citation>
    <scope>NUCLEOTIDE SEQUENCE [LARGE SCALE GENOMIC DNA]</scope>
    <source>
        <strain evidence="2 3">CGMCC 1.10210</strain>
    </source>
</reference>
<dbReference type="Proteomes" id="UP000182258">
    <property type="component" value="Unassembled WGS sequence"/>
</dbReference>
<dbReference type="Gene3D" id="3.30.390.30">
    <property type="match status" value="1"/>
</dbReference>
<evidence type="ECO:0000259" key="1">
    <source>
        <dbReference type="Pfam" id="PF02852"/>
    </source>
</evidence>
<sequence>MIVEHMDENDRAQAERRTEGFIKLILASGGKVLGATIVAPHAGEMISLRAW</sequence>
<dbReference type="SUPFAM" id="SSF55424">
    <property type="entry name" value="FAD/NAD-linked reductases, dimerisation (C-terminal) domain"/>
    <property type="match status" value="1"/>
</dbReference>
<dbReference type="OrthoDB" id="9761158at2"/>